<dbReference type="GO" id="GO:0008703">
    <property type="term" value="F:5-amino-6-(5-phosphoribosylamino)uracil reductase activity"/>
    <property type="evidence" value="ECO:0007669"/>
    <property type="project" value="InterPro"/>
</dbReference>
<proteinExistence type="predicted"/>
<reference evidence="2 3" key="1">
    <citation type="submission" date="2020-05" db="EMBL/GenBank/DDBJ databases">
        <title>Nakamurella sp. DB0629 isolated from air conditioner.</title>
        <authorList>
            <person name="Kim D.H."/>
            <person name="Kim D.-U."/>
        </authorList>
    </citation>
    <scope>NUCLEOTIDE SEQUENCE [LARGE SCALE GENOMIC DNA]</scope>
    <source>
        <strain evidence="2 3">DB0629</strain>
    </source>
</reference>
<evidence type="ECO:0000313" key="2">
    <source>
        <dbReference type="EMBL" id="NNG36810.1"/>
    </source>
</evidence>
<organism evidence="2 3">
    <name type="scientific">Nakamurella aerolata</name>
    <dbReference type="NCBI Taxonomy" id="1656892"/>
    <lineage>
        <taxon>Bacteria</taxon>
        <taxon>Bacillati</taxon>
        <taxon>Actinomycetota</taxon>
        <taxon>Actinomycetes</taxon>
        <taxon>Nakamurellales</taxon>
        <taxon>Nakamurellaceae</taxon>
        <taxon>Nakamurella</taxon>
    </lineage>
</organism>
<name>A0A849AEC5_9ACTN</name>
<dbReference type="PANTHER" id="PTHR38011">
    <property type="entry name" value="DIHYDROFOLATE REDUCTASE FAMILY PROTEIN (AFU_ORTHOLOGUE AFUA_8G06820)"/>
    <property type="match status" value="1"/>
</dbReference>
<dbReference type="PANTHER" id="PTHR38011:SF2">
    <property type="entry name" value="BIFUNCTIONAL DEAMINASE-REDUCTASE DOMAIN PROTEIN"/>
    <property type="match status" value="1"/>
</dbReference>
<dbReference type="Gene3D" id="3.40.430.10">
    <property type="entry name" value="Dihydrofolate Reductase, subunit A"/>
    <property type="match status" value="1"/>
</dbReference>
<dbReference type="GO" id="GO:0009231">
    <property type="term" value="P:riboflavin biosynthetic process"/>
    <property type="evidence" value="ECO:0007669"/>
    <property type="project" value="InterPro"/>
</dbReference>
<dbReference type="Pfam" id="PF01872">
    <property type="entry name" value="RibD_C"/>
    <property type="match status" value="1"/>
</dbReference>
<dbReference type="InterPro" id="IPR002734">
    <property type="entry name" value="RibDG_C"/>
</dbReference>
<dbReference type="RefSeq" id="WP_171200502.1">
    <property type="nucleotide sequence ID" value="NZ_JABEND010000008.1"/>
</dbReference>
<feature type="domain" description="Bacterial bifunctional deaminase-reductase C-terminal" evidence="1">
    <location>
        <begin position="4"/>
        <end position="173"/>
    </location>
</feature>
<dbReference type="InterPro" id="IPR024072">
    <property type="entry name" value="DHFR-like_dom_sf"/>
</dbReference>
<evidence type="ECO:0000259" key="1">
    <source>
        <dbReference type="Pfam" id="PF01872"/>
    </source>
</evidence>
<keyword evidence="3" id="KW-1185">Reference proteome</keyword>
<evidence type="ECO:0000313" key="3">
    <source>
        <dbReference type="Proteomes" id="UP000562984"/>
    </source>
</evidence>
<accession>A0A849AEC5</accession>
<dbReference type="SUPFAM" id="SSF53597">
    <property type="entry name" value="Dihydrofolate reductase-like"/>
    <property type="match status" value="1"/>
</dbReference>
<dbReference type="AlphaFoldDB" id="A0A849AEC5"/>
<dbReference type="Proteomes" id="UP000562984">
    <property type="component" value="Unassembled WGS sequence"/>
</dbReference>
<sequence>MPRKCIAGLFTSIDGVVEAPNLFQGDAFDDKLGELIGQSLQSVDDVVLGRVSYIEWAEYWPGNDDDFGAFINPVRKHVASRTLTGPLEWNNSTLIEGDLVEFVRALKQTDGGDIAVNGSISVVRQLFLAGVIDELLLTVHPVIAGSGLRHLFTPDEAQTRLRLLSADTTPSGNAVLTYALRDEPAAHR</sequence>
<dbReference type="EMBL" id="JABEND010000008">
    <property type="protein sequence ID" value="NNG36810.1"/>
    <property type="molecule type" value="Genomic_DNA"/>
</dbReference>
<protein>
    <submittedName>
        <fullName evidence="2">Dihydrofolate reductase</fullName>
    </submittedName>
</protein>
<comment type="caution">
    <text evidence="2">The sequence shown here is derived from an EMBL/GenBank/DDBJ whole genome shotgun (WGS) entry which is preliminary data.</text>
</comment>
<gene>
    <name evidence="2" type="ORF">HKD39_14025</name>
</gene>
<dbReference type="InterPro" id="IPR050765">
    <property type="entry name" value="Riboflavin_Biosynth_HTPR"/>
</dbReference>